<keyword evidence="4" id="KW-1185">Reference proteome</keyword>
<gene>
    <name evidence="3" type="ORF">GCM10010406_49070</name>
</gene>
<protein>
    <recommendedName>
        <fullName evidence="2">Barstar (barnase inhibitor) domain-containing protein</fullName>
    </recommendedName>
</protein>
<reference evidence="4" key="1">
    <citation type="journal article" date="2019" name="Int. J. Syst. Evol. Microbiol.">
        <title>The Global Catalogue of Microorganisms (GCM) 10K type strain sequencing project: providing services to taxonomists for standard genome sequencing and annotation.</title>
        <authorList>
            <consortium name="The Broad Institute Genomics Platform"/>
            <consortium name="The Broad Institute Genome Sequencing Center for Infectious Disease"/>
            <person name="Wu L."/>
            <person name="Ma J."/>
        </authorList>
    </citation>
    <scope>NUCLEOTIDE SEQUENCE [LARGE SCALE GENOMIC DNA]</scope>
    <source>
        <strain evidence="4">JCM 6307</strain>
    </source>
</reference>
<dbReference type="InterPro" id="IPR035905">
    <property type="entry name" value="Barstar-like_sf"/>
</dbReference>
<feature type="domain" description="Barstar (barnase inhibitor)" evidence="2">
    <location>
        <begin position="32"/>
        <end position="118"/>
    </location>
</feature>
<dbReference type="Proteomes" id="UP001501358">
    <property type="component" value="Unassembled WGS sequence"/>
</dbReference>
<evidence type="ECO:0000259" key="2">
    <source>
        <dbReference type="Pfam" id="PF01337"/>
    </source>
</evidence>
<sequence length="154" mass="18183">MFWEVKSPWIQNISPEAKIPWREAFPPSGKWSTFRMDGSHMRTTQEIFEQYSKISGFPVYFGWNWDAFLECLRDFSWAPSKGYLFIIDHAERLLQEEPEEMQTFFSCIREAGRHWGESLSVVNDPEKGETPFNTILVCDHNHWEFLKSSLLPKG</sequence>
<proteinExistence type="inferred from homology"/>
<organism evidence="3 4">
    <name type="scientific">Streptomyces thermolineatus</name>
    <dbReference type="NCBI Taxonomy" id="44033"/>
    <lineage>
        <taxon>Bacteria</taxon>
        <taxon>Bacillati</taxon>
        <taxon>Actinomycetota</taxon>
        <taxon>Actinomycetes</taxon>
        <taxon>Kitasatosporales</taxon>
        <taxon>Streptomycetaceae</taxon>
        <taxon>Streptomyces</taxon>
    </lineage>
</organism>
<dbReference type="InterPro" id="IPR000468">
    <property type="entry name" value="Barstar"/>
</dbReference>
<name>A0ABP5ZXM9_9ACTN</name>
<dbReference type="Gene3D" id="3.30.370.10">
    <property type="entry name" value="Barstar-like"/>
    <property type="match status" value="1"/>
</dbReference>
<dbReference type="RefSeq" id="WP_344385495.1">
    <property type="nucleotide sequence ID" value="NZ_BAAATA010000040.1"/>
</dbReference>
<comment type="similarity">
    <text evidence="1">Belongs to the barstar family.</text>
</comment>
<evidence type="ECO:0000313" key="4">
    <source>
        <dbReference type="Proteomes" id="UP001501358"/>
    </source>
</evidence>
<evidence type="ECO:0000256" key="1">
    <source>
        <dbReference type="ARBA" id="ARBA00006845"/>
    </source>
</evidence>
<dbReference type="EMBL" id="BAAATA010000040">
    <property type="protein sequence ID" value="GAA2506634.1"/>
    <property type="molecule type" value="Genomic_DNA"/>
</dbReference>
<comment type="caution">
    <text evidence="3">The sequence shown here is derived from an EMBL/GenBank/DDBJ whole genome shotgun (WGS) entry which is preliminary data.</text>
</comment>
<dbReference type="SUPFAM" id="SSF52038">
    <property type="entry name" value="Barstar-related"/>
    <property type="match status" value="1"/>
</dbReference>
<dbReference type="Pfam" id="PF01337">
    <property type="entry name" value="Barstar"/>
    <property type="match status" value="1"/>
</dbReference>
<evidence type="ECO:0000313" key="3">
    <source>
        <dbReference type="EMBL" id="GAA2506634.1"/>
    </source>
</evidence>
<accession>A0ABP5ZXM9</accession>